<name>A0A1I3C2Q1_9RHOB</name>
<accession>A0A1I3C2Q1</accession>
<keyword evidence="1" id="KW-1133">Transmembrane helix</keyword>
<protein>
    <submittedName>
        <fullName evidence="2">Uncharacterized protein</fullName>
    </submittedName>
</protein>
<gene>
    <name evidence="2" type="ORF">SAMN05216258_101532</name>
</gene>
<sequence>MTESLSLRALLRLDALTCLVCGLALSLGAGPLGALFGLPPALLLGAGLALFPCAGLMALAMRRPARPLVALIVIGNWAWAAASLGVLALTSPSALGAAFVLAQAALVAAFAWAEGRAAARAPQPA</sequence>
<evidence type="ECO:0000313" key="3">
    <source>
        <dbReference type="Proteomes" id="UP000199377"/>
    </source>
</evidence>
<proteinExistence type="predicted"/>
<dbReference type="EMBL" id="FOQH01000001">
    <property type="protein sequence ID" value="SFH68845.1"/>
    <property type="molecule type" value="Genomic_DNA"/>
</dbReference>
<feature type="transmembrane region" description="Helical" evidence="1">
    <location>
        <begin position="68"/>
        <end position="88"/>
    </location>
</feature>
<feature type="transmembrane region" description="Helical" evidence="1">
    <location>
        <begin position="9"/>
        <end position="29"/>
    </location>
</feature>
<organism evidence="2 3">
    <name type="scientific">Albimonas pacifica</name>
    <dbReference type="NCBI Taxonomy" id="1114924"/>
    <lineage>
        <taxon>Bacteria</taxon>
        <taxon>Pseudomonadati</taxon>
        <taxon>Pseudomonadota</taxon>
        <taxon>Alphaproteobacteria</taxon>
        <taxon>Rhodobacterales</taxon>
        <taxon>Paracoccaceae</taxon>
        <taxon>Albimonas</taxon>
    </lineage>
</organism>
<keyword evidence="1" id="KW-0472">Membrane</keyword>
<dbReference type="AlphaFoldDB" id="A0A1I3C2Q1"/>
<reference evidence="2 3" key="1">
    <citation type="submission" date="2016-10" db="EMBL/GenBank/DDBJ databases">
        <authorList>
            <person name="de Groot N.N."/>
        </authorList>
    </citation>
    <scope>NUCLEOTIDE SEQUENCE [LARGE SCALE GENOMIC DNA]</scope>
    <source>
        <strain evidence="2 3">CGMCC 1.11030</strain>
    </source>
</reference>
<feature type="transmembrane region" description="Helical" evidence="1">
    <location>
        <begin position="94"/>
        <end position="113"/>
    </location>
</feature>
<evidence type="ECO:0000313" key="2">
    <source>
        <dbReference type="EMBL" id="SFH68845.1"/>
    </source>
</evidence>
<dbReference type="Proteomes" id="UP000199377">
    <property type="component" value="Unassembled WGS sequence"/>
</dbReference>
<keyword evidence="1" id="KW-0812">Transmembrane</keyword>
<dbReference type="RefSeq" id="WP_092857522.1">
    <property type="nucleotide sequence ID" value="NZ_FOQH01000001.1"/>
</dbReference>
<keyword evidence="3" id="KW-1185">Reference proteome</keyword>
<evidence type="ECO:0000256" key="1">
    <source>
        <dbReference type="SAM" id="Phobius"/>
    </source>
</evidence>
<feature type="transmembrane region" description="Helical" evidence="1">
    <location>
        <begin position="41"/>
        <end position="61"/>
    </location>
</feature>